<name>A0A6J4VML9_9BACT</name>
<dbReference type="PANTHER" id="PTHR33352:SF3">
    <property type="entry name" value="SLR1612 PROTEIN"/>
    <property type="match status" value="1"/>
</dbReference>
<dbReference type="InterPro" id="IPR012296">
    <property type="entry name" value="Nuclease_put_TT1808"/>
</dbReference>
<protein>
    <recommendedName>
        <fullName evidence="1">Putative restriction endonuclease domain-containing protein</fullName>
    </recommendedName>
</protein>
<dbReference type="EMBL" id="CADCWN010000249">
    <property type="protein sequence ID" value="CAA9582409.1"/>
    <property type="molecule type" value="Genomic_DNA"/>
</dbReference>
<evidence type="ECO:0000259" key="1">
    <source>
        <dbReference type="Pfam" id="PF05685"/>
    </source>
</evidence>
<sequence length="233" mass="25338">MVTRTIALGPEFDLFRDDDEETLVGSSSHQGAIVALYEGLGNCGRGLGLPWFVGNQLTLLIPREGRKPPLQPSPDILVHTTLAAGHRSSLDVVKDGPPALVIEVLSPATALDRDLNAGVPIGKPRVYAAAGIPEYLVFDPLAEFLPGRVRAWRLSPRGVVPWLPDTRGRWVSDALGVSFAPQGPLLRVYDGDDRLMPIYAEAIDTIAARERAIADRDREIAALQAELRRLRGE</sequence>
<evidence type="ECO:0000313" key="2">
    <source>
        <dbReference type="EMBL" id="CAA9582409.1"/>
    </source>
</evidence>
<dbReference type="Gene3D" id="3.90.1570.10">
    <property type="entry name" value="tt1808, chain A"/>
    <property type="match status" value="1"/>
</dbReference>
<dbReference type="Pfam" id="PF05685">
    <property type="entry name" value="Uma2"/>
    <property type="match status" value="1"/>
</dbReference>
<dbReference type="InterPro" id="IPR011335">
    <property type="entry name" value="Restrct_endonuc-II-like"/>
</dbReference>
<dbReference type="AlphaFoldDB" id="A0A6J4VML9"/>
<accession>A0A6J4VML9</accession>
<gene>
    <name evidence="2" type="ORF">AVDCRST_MAG18-3351</name>
</gene>
<dbReference type="CDD" id="cd06260">
    <property type="entry name" value="DUF820-like"/>
    <property type="match status" value="1"/>
</dbReference>
<dbReference type="InterPro" id="IPR008538">
    <property type="entry name" value="Uma2"/>
</dbReference>
<dbReference type="PANTHER" id="PTHR33352">
    <property type="entry name" value="SLR1095 PROTEIN"/>
    <property type="match status" value="1"/>
</dbReference>
<dbReference type="SUPFAM" id="SSF52980">
    <property type="entry name" value="Restriction endonuclease-like"/>
    <property type="match status" value="1"/>
</dbReference>
<proteinExistence type="predicted"/>
<organism evidence="2">
    <name type="scientific">uncultured Thermomicrobiales bacterium</name>
    <dbReference type="NCBI Taxonomy" id="1645740"/>
    <lineage>
        <taxon>Bacteria</taxon>
        <taxon>Pseudomonadati</taxon>
        <taxon>Thermomicrobiota</taxon>
        <taxon>Thermomicrobia</taxon>
        <taxon>Thermomicrobiales</taxon>
        <taxon>environmental samples</taxon>
    </lineage>
</organism>
<feature type="domain" description="Putative restriction endonuclease" evidence="1">
    <location>
        <begin position="27"/>
        <end position="140"/>
    </location>
</feature>
<reference evidence="2" key="1">
    <citation type="submission" date="2020-02" db="EMBL/GenBank/DDBJ databases">
        <authorList>
            <person name="Meier V. D."/>
        </authorList>
    </citation>
    <scope>NUCLEOTIDE SEQUENCE</scope>
    <source>
        <strain evidence="2">AVDCRST_MAG18</strain>
    </source>
</reference>